<name>A0A8D8A8A5_CULPI</name>
<evidence type="ECO:0000256" key="1">
    <source>
        <dbReference type="SAM" id="MobiDB-lite"/>
    </source>
</evidence>
<dbReference type="AlphaFoldDB" id="A0A8D8A8A5"/>
<feature type="region of interest" description="Disordered" evidence="1">
    <location>
        <begin position="123"/>
        <end position="157"/>
    </location>
</feature>
<protein>
    <submittedName>
        <fullName evidence="2">(northern house mosquito) hypothetical protein</fullName>
    </submittedName>
</protein>
<accession>A0A8D8A8A5</accession>
<organism evidence="2">
    <name type="scientific">Culex pipiens</name>
    <name type="common">House mosquito</name>
    <dbReference type="NCBI Taxonomy" id="7175"/>
    <lineage>
        <taxon>Eukaryota</taxon>
        <taxon>Metazoa</taxon>
        <taxon>Ecdysozoa</taxon>
        <taxon>Arthropoda</taxon>
        <taxon>Hexapoda</taxon>
        <taxon>Insecta</taxon>
        <taxon>Pterygota</taxon>
        <taxon>Neoptera</taxon>
        <taxon>Endopterygota</taxon>
        <taxon>Diptera</taxon>
        <taxon>Nematocera</taxon>
        <taxon>Culicoidea</taxon>
        <taxon>Culicidae</taxon>
        <taxon>Culicinae</taxon>
        <taxon>Culicini</taxon>
        <taxon>Culex</taxon>
        <taxon>Culex</taxon>
    </lineage>
</organism>
<proteinExistence type="predicted"/>
<reference evidence="2" key="1">
    <citation type="submission" date="2021-05" db="EMBL/GenBank/DDBJ databases">
        <authorList>
            <person name="Alioto T."/>
            <person name="Alioto T."/>
            <person name="Gomez Garrido J."/>
        </authorList>
    </citation>
    <scope>NUCLEOTIDE SEQUENCE</scope>
</reference>
<evidence type="ECO:0000313" key="2">
    <source>
        <dbReference type="EMBL" id="CAG6452132.1"/>
    </source>
</evidence>
<sequence length="214" mass="23891">MNEYLWEFAQAFPSENRFQLLLKSALSMTASAEVGKTNEKWMCRKCKTLWMHGCFQVDEVAGTARYDALLEKHSDVERRSREQRKHYEYMQSRKATTAKFTCTICSYKTRIPVKGGDTIPKPLVEPIKATPPPVTPTISNSSKKNRKRKKDPTAGLTIAAPKKKGNISQAIGSGKPATFSSKQPSQLQALAAALKKKKAGETEGPTDRLKLMLK</sequence>
<dbReference type="EMBL" id="HBUE01020118">
    <property type="protein sequence ID" value="CAG6452132.1"/>
    <property type="molecule type" value="Transcribed_RNA"/>
</dbReference>